<sequence>MENTLNEKQTDLLRYLSRQTGPVPVDHLDGRVVRALKSRQLIDERNGWVSVSVQGRDQFETKIRRRRAFSPLSSESGARNARAESIKRAIDALELALPRDAELMVGEIPAYADDVMEGLRRFARRLEGAPK</sequence>
<reference evidence="1" key="1">
    <citation type="submission" date="2020-02" db="EMBL/GenBank/DDBJ databases">
        <authorList>
            <person name="Meier V. D."/>
        </authorList>
    </citation>
    <scope>NUCLEOTIDE SEQUENCE</scope>
    <source>
        <strain evidence="1">AVDCRST_MAG68</strain>
    </source>
</reference>
<gene>
    <name evidence="1" type="ORF">AVDCRST_MAG68-3484</name>
</gene>
<organism evidence="1">
    <name type="scientific">uncultured Gemmatimonadota bacterium</name>
    <dbReference type="NCBI Taxonomy" id="203437"/>
    <lineage>
        <taxon>Bacteria</taxon>
        <taxon>Pseudomonadati</taxon>
        <taxon>Gemmatimonadota</taxon>
        <taxon>environmental samples</taxon>
    </lineage>
</organism>
<evidence type="ECO:0000313" key="1">
    <source>
        <dbReference type="EMBL" id="CAA9349093.1"/>
    </source>
</evidence>
<accession>A0A6J4M3B7</accession>
<proteinExistence type="predicted"/>
<dbReference type="AlphaFoldDB" id="A0A6J4M3B7"/>
<dbReference type="EMBL" id="CADCTW010000164">
    <property type="protein sequence ID" value="CAA9349093.1"/>
    <property type="molecule type" value="Genomic_DNA"/>
</dbReference>
<protein>
    <submittedName>
        <fullName evidence="1">Uncharacterized protein</fullName>
    </submittedName>
</protein>
<name>A0A6J4M3B7_9BACT</name>